<feature type="domain" description="Mur ligase central" evidence="17">
    <location>
        <begin position="111"/>
        <end position="318"/>
    </location>
</feature>
<dbReference type="FunFam" id="3.90.190.20:FF:000006">
    <property type="entry name" value="UDP-N-acetylmuramoyl-L-alanyl-D-glutamate--2,6-diaminopimelate ligase"/>
    <property type="match status" value="1"/>
</dbReference>
<evidence type="ECO:0000256" key="4">
    <source>
        <dbReference type="ARBA" id="ARBA00022984"/>
    </source>
</evidence>
<dbReference type="SUPFAM" id="SSF53244">
    <property type="entry name" value="MurD-like peptide ligases, peptide-binding domain"/>
    <property type="match status" value="1"/>
</dbReference>
<dbReference type="InterPro" id="IPR036615">
    <property type="entry name" value="Mur_ligase_C_dom_sf"/>
</dbReference>
<dbReference type="EC" id="6.3.2.13" evidence="8 13"/>
<feature type="binding site" evidence="13">
    <location>
        <position position="477"/>
    </location>
    <ligand>
        <name>meso-2,6-diaminopimelate</name>
        <dbReference type="ChEBI" id="CHEBI:57791"/>
    </ligand>
</feature>
<keyword evidence="13" id="KW-0963">Cytoplasm</keyword>
<keyword evidence="13 18" id="KW-0436">Ligase</keyword>
<evidence type="ECO:0000256" key="10">
    <source>
        <dbReference type="ARBA" id="ARBA00075482"/>
    </source>
</evidence>
<feature type="binding site" evidence="13">
    <location>
        <position position="398"/>
    </location>
    <ligand>
        <name>meso-2,6-diaminopimelate</name>
        <dbReference type="ChEBI" id="CHEBI:57791"/>
    </ligand>
</feature>
<dbReference type="RefSeq" id="WP_210219475.1">
    <property type="nucleotide sequence ID" value="NZ_CP072793.1"/>
</dbReference>
<dbReference type="KEGG" id="tun:J9260_02440"/>
<evidence type="ECO:0000256" key="3">
    <source>
        <dbReference type="ARBA" id="ARBA00022960"/>
    </source>
</evidence>
<sequence length="504" mass="53554">MMQSMPLADLLLDLVVDVPAVNVTGLSLDNRQIQAGMAFVALRGTRQHGLHYAAAAVEAGASVVLYEPEDGLNLPNLPVPLVPVPALRESLGMIAERFYHAPTADLFMVGVTGTDGKTSITHFVAEALNALEPQSAAVIGTIGIGEPRALRPATHTTPDALTVQGVLRGLRDEGFQCVAMEVSSHALDQGRVNNVRFDVAVLSNLTRDHLDYHGTVEAYAAAKRRLFLWDGLRAVVLNRDDAFGRQLAADLADSAPQIIGYAVGNPADYPANTLVATDTVFDHAGIRAKVVSAWGEGVLQAPVLGQFNLHNLLAALGVLLAKGVPMAQALACLQQVWVVPGRMERVTAPSLSGSGEGNGKLVVVDYAHTPGALQQVLKAARVHTRGRLLCVFGCGGDRDRGKRPLMAQMAETGADVVIVTDDNPRTENPYQIFEDIMQGFTHPADVTFEHDRATAIRLAIAQAQPGDTVLIAGKGHETVQILATGTVPFDDREQAAQALQECAA</sequence>
<evidence type="ECO:0000259" key="16">
    <source>
        <dbReference type="Pfam" id="PF02875"/>
    </source>
</evidence>
<keyword evidence="13" id="KW-0547">Nucleotide-binding</keyword>
<dbReference type="InterPro" id="IPR036565">
    <property type="entry name" value="Mur-like_cat_sf"/>
</dbReference>
<dbReference type="GO" id="GO:0009252">
    <property type="term" value="P:peptidoglycan biosynthetic process"/>
    <property type="evidence" value="ECO:0007669"/>
    <property type="project" value="UniProtKB-UniRule"/>
</dbReference>
<comment type="subcellular location">
    <subcellularLocation>
        <location evidence="13 14">Cytoplasm</location>
    </subcellularLocation>
</comment>
<evidence type="ECO:0000313" key="19">
    <source>
        <dbReference type="Proteomes" id="UP000672009"/>
    </source>
</evidence>
<comment type="cofactor">
    <cofactor evidence="13">
        <name>Mg(2+)</name>
        <dbReference type="ChEBI" id="CHEBI:18420"/>
    </cofactor>
</comment>
<feature type="binding site" evidence="13">
    <location>
        <begin position="156"/>
        <end position="157"/>
    </location>
    <ligand>
        <name>UDP-N-acetyl-alpha-D-muramoyl-L-alanyl-D-glutamate</name>
        <dbReference type="ChEBI" id="CHEBI:83900"/>
    </ligand>
</feature>
<dbReference type="InterPro" id="IPR005761">
    <property type="entry name" value="UDP-N-AcMur-Glu-dNH2Pim_ligase"/>
</dbReference>
<evidence type="ECO:0000256" key="9">
    <source>
        <dbReference type="ARBA" id="ARBA00072883"/>
    </source>
</evidence>
<keyword evidence="6 13" id="KW-0961">Cell wall biogenesis/degradation</keyword>
<feature type="binding site" evidence="13">
    <location>
        <position position="183"/>
    </location>
    <ligand>
        <name>UDP-N-acetyl-alpha-D-muramoyl-L-alanyl-D-glutamate</name>
        <dbReference type="ChEBI" id="CHEBI:83900"/>
    </ligand>
</feature>
<dbReference type="GO" id="GO:0008765">
    <property type="term" value="F:UDP-N-acetylmuramoylalanyl-D-glutamate-2,6-diaminopimelate ligase activity"/>
    <property type="evidence" value="ECO:0007669"/>
    <property type="project" value="UniProtKB-UniRule"/>
</dbReference>
<name>A0A975FAD8_9GAMM</name>
<comment type="function">
    <text evidence="13">Catalyzes the addition of meso-diaminopimelic acid to the nucleotide precursor UDP-N-acetylmuramoyl-L-alanyl-D-glutamate (UMAG) in the biosynthesis of bacterial cell-wall peptidoglycan.</text>
</comment>
<feature type="domain" description="Mur ligase C-terminal" evidence="16">
    <location>
        <begin position="354"/>
        <end position="475"/>
    </location>
</feature>
<dbReference type="InterPro" id="IPR000713">
    <property type="entry name" value="Mur_ligase_N"/>
</dbReference>
<dbReference type="Gene3D" id="3.40.1390.10">
    <property type="entry name" value="MurE/MurF, N-terminal domain"/>
    <property type="match status" value="1"/>
</dbReference>
<dbReference type="GO" id="GO:0071555">
    <property type="term" value="P:cell wall organization"/>
    <property type="evidence" value="ECO:0007669"/>
    <property type="project" value="UniProtKB-KW"/>
</dbReference>
<keyword evidence="19" id="KW-1185">Reference proteome</keyword>
<dbReference type="GO" id="GO:0051301">
    <property type="term" value="P:cell division"/>
    <property type="evidence" value="ECO:0007669"/>
    <property type="project" value="UniProtKB-KW"/>
</dbReference>
<evidence type="ECO:0000256" key="5">
    <source>
        <dbReference type="ARBA" id="ARBA00023306"/>
    </source>
</evidence>
<evidence type="ECO:0000256" key="6">
    <source>
        <dbReference type="ARBA" id="ARBA00023316"/>
    </source>
</evidence>
<evidence type="ECO:0000256" key="1">
    <source>
        <dbReference type="ARBA" id="ARBA00005898"/>
    </source>
</evidence>
<feature type="binding site" evidence="13">
    <location>
        <begin position="113"/>
        <end position="119"/>
    </location>
    <ligand>
        <name>ATP</name>
        <dbReference type="ChEBI" id="CHEBI:30616"/>
    </ligand>
</feature>
<dbReference type="EMBL" id="CP072793">
    <property type="protein sequence ID" value="QTR53968.1"/>
    <property type="molecule type" value="Genomic_DNA"/>
</dbReference>
<dbReference type="PANTHER" id="PTHR23135:SF4">
    <property type="entry name" value="UDP-N-ACETYLMURAMOYL-L-ALANYL-D-GLUTAMATE--2,6-DIAMINOPIMELATE LIGASE MURE HOMOLOG, CHLOROPLASTIC"/>
    <property type="match status" value="1"/>
</dbReference>
<feature type="binding site" evidence="13">
    <location>
        <position position="189"/>
    </location>
    <ligand>
        <name>UDP-N-acetyl-alpha-D-muramoyl-L-alanyl-D-glutamate</name>
        <dbReference type="ChEBI" id="CHEBI:83900"/>
    </ligand>
</feature>
<keyword evidence="3 13" id="KW-0133">Cell shape</keyword>
<feature type="domain" description="Mur ligase N-terminal catalytic" evidence="15">
    <location>
        <begin position="23"/>
        <end position="99"/>
    </location>
</feature>
<feature type="binding site" evidence="13">
    <location>
        <begin position="422"/>
        <end position="425"/>
    </location>
    <ligand>
        <name>meso-2,6-diaminopimelate</name>
        <dbReference type="ChEBI" id="CHEBI:57791"/>
    </ligand>
</feature>
<dbReference type="InterPro" id="IPR013221">
    <property type="entry name" value="Mur_ligase_cen"/>
</dbReference>
<evidence type="ECO:0000313" key="18">
    <source>
        <dbReference type="EMBL" id="QTR53968.1"/>
    </source>
</evidence>
<dbReference type="InterPro" id="IPR004101">
    <property type="entry name" value="Mur_ligase_C"/>
</dbReference>
<dbReference type="Proteomes" id="UP000672009">
    <property type="component" value="Chromosome"/>
</dbReference>
<feature type="short sequence motif" description="Meso-diaminopimelate recognition motif" evidence="13">
    <location>
        <begin position="422"/>
        <end position="425"/>
    </location>
</feature>
<proteinExistence type="inferred from homology"/>
<keyword evidence="4 13" id="KW-0573">Peptidoglycan synthesis</keyword>
<dbReference type="GO" id="GO:0005524">
    <property type="term" value="F:ATP binding"/>
    <property type="evidence" value="ECO:0007669"/>
    <property type="project" value="UniProtKB-UniRule"/>
</dbReference>
<evidence type="ECO:0000256" key="7">
    <source>
        <dbReference type="ARBA" id="ARBA00050251"/>
    </source>
</evidence>
<dbReference type="GO" id="GO:0000287">
    <property type="term" value="F:magnesium ion binding"/>
    <property type="evidence" value="ECO:0007669"/>
    <property type="project" value="UniProtKB-UniRule"/>
</dbReference>
<dbReference type="NCBIfam" id="NF001126">
    <property type="entry name" value="PRK00139.1-4"/>
    <property type="match status" value="1"/>
</dbReference>
<feature type="binding site" evidence="13">
    <location>
        <position position="28"/>
    </location>
    <ligand>
        <name>UDP-N-acetyl-alpha-D-muramoyl-L-alanyl-D-glutamate</name>
        <dbReference type="ChEBI" id="CHEBI:83900"/>
    </ligand>
</feature>
<dbReference type="Gene3D" id="3.40.1190.10">
    <property type="entry name" value="Mur-like, catalytic domain"/>
    <property type="match status" value="1"/>
</dbReference>
<keyword evidence="13" id="KW-0460">Magnesium</keyword>
<comment type="similarity">
    <text evidence="1 13">Belongs to the MurCDEF family. MurE subfamily.</text>
</comment>
<dbReference type="NCBIfam" id="TIGR01085">
    <property type="entry name" value="murE"/>
    <property type="match status" value="1"/>
</dbReference>
<evidence type="ECO:0000256" key="8">
    <source>
        <dbReference type="ARBA" id="ARBA00066633"/>
    </source>
</evidence>
<evidence type="ECO:0000259" key="17">
    <source>
        <dbReference type="Pfam" id="PF08245"/>
    </source>
</evidence>
<accession>A0A975FAD8</accession>
<dbReference type="InterPro" id="IPR035911">
    <property type="entry name" value="MurE/MurF_N"/>
</dbReference>
<comment type="PTM">
    <text evidence="13">Carboxylation is probably crucial for Mg(2+) binding and, consequently, for the gamma-phosphate positioning of ATP.</text>
</comment>
<evidence type="ECO:0000256" key="11">
    <source>
        <dbReference type="ARBA" id="ARBA00076158"/>
    </source>
</evidence>
<feature type="modified residue" description="N6-carboxylysine" evidence="13">
    <location>
        <position position="223"/>
    </location>
</feature>
<evidence type="ECO:0000256" key="12">
    <source>
        <dbReference type="ARBA" id="ARBA00081560"/>
    </source>
</evidence>
<comment type="catalytic activity">
    <reaction evidence="7 13">
        <text>UDP-N-acetyl-alpha-D-muramoyl-L-alanyl-D-glutamate + meso-2,6-diaminopimelate + ATP = UDP-N-acetyl-alpha-D-muramoyl-L-alanyl-gamma-D-glutamyl-meso-2,6-diaminopimelate + ADP + phosphate + H(+)</text>
        <dbReference type="Rhea" id="RHEA:23676"/>
        <dbReference type="ChEBI" id="CHEBI:15378"/>
        <dbReference type="ChEBI" id="CHEBI:30616"/>
        <dbReference type="ChEBI" id="CHEBI:43474"/>
        <dbReference type="ChEBI" id="CHEBI:57791"/>
        <dbReference type="ChEBI" id="CHEBI:83900"/>
        <dbReference type="ChEBI" id="CHEBI:83905"/>
        <dbReference type="ChEBI" id="CHEBI:456216"/>
        <dbReference type="EC" id="6.3.2.13"/>
    </reaction>
</comment>
<feature type="binding site" evidence="13">
    <location>
        <position position="191"/>
    </location>
    <ligand>
        <name>UDP-N-acetyl-alpha-D-muramoyl-L-alanyl-D-glutamate</name>
        <dbReference type="ChEBI" id="CHEBI:83900"/>
    </ligand>
</feature>
<evidence type="ECO:0000256" key="2">
    <source>
        <dbReference type="ARBA" id="ARBA00022618"/>
    </source>
</evidence>
<evidence type="ECO:0000256" key="14">
    <source>
        <dbReference type="RuleBase" id="RU004135"/>
    </source>
</evidence>
<feature type="binding site" evidence="13">
    <location>
        <position position="473"/>
    </location>
    <ligand>
        <name>meso-2,6-diaminopimelate</name>
        <dbReference type="ChEBI" id="CHEBI:57791"/>
    </ligand>
</feature>
<evidence type="ECO:0000256" key="13">
    <source>
        <dbReference type="HAMAP-Rule" id="MF_00208"/>
    </source>
</evidence>
<dbReference type="AlphaFoldDB" id="A0A975FAD8"/>
<protein>
    <recommendedName>
        <fullName evidence="9 13">UDP-N-acetylmuramoyl-L-alanyl-D-glutamate--2,6-diaminopimelate ligase</fullName>
        <ecNumber evidence="8 13">6.3.2.13</ecNumber>
    </recommendedName>
    <alternativeName>
        <fullName evidence="10 13">Meso-A2pm-adding enzyme</fullName>
    </alternativeName>
    <alternativeName>
        <fullName evidence="11 13">Meso-diaminopimelate-adding enzyme</fullName>
    </alternativeName>
    <alternativeName>
        <fullName evidence="12 13">UDP-MurNAc-L-Ala-D-Glu:meso-diaminopimelate ligase</fullName>
    </alternativeName>
    <alternativeName>
        <fullName evidence="13">UDP-MurNAc-tripeptide synthetase</fullName>
    </alternativeName>
    <alternativeName>
        <fullName evidence="13">UDP-N-acetylmuramyl-tripeptide synthetase</fullName>
    </alternativeName>
</protein>
<dbReference type="GO" id="GO:0005737">
    <property type="term" value="C:cytoplasm"/>
    <property type="evidence" value="ECO:0007669"/>
    <property type="project" value="UniProtKB-SubCell"/>
</dbReference>
<keyword evidence="2 13" id="KW-0132">Cell division</keyword>
<dbReference type="PANTHER" id="PTHR23135">
    <property type="entry name" value="MUR LIGASE FAMILY MEMBER"/>
    <property type="match status" value="1"/>
</dbReference>
<reference evidence="18" key="1">
    <citation type="submission" date="2021-04" db="EMBL/GenBank/DDBJ databases">
        <title>Genomics, taxonomy and metabolism of representatives of sulfur bacteria of the genus Thiothrix: Thiothrix fructosivorans QT, Thiothrix unzii A1T and three new species, Thiothrix subterranea sp. nov., Thiothrix litoralis sp. nov. and 'Candidatus Thiothrix anitrata' sp. nov.</title>
        <authorList>
            <person name="Ravin N.V."/>
            <person name="Smolyakov D."/>
            <person name="Rudenko T.S."/>
            <person name="Mardanov A.V."/>
            <person name="Beletsky A.V."/>
            <person name="Markov N.D."/>
            <person name="Fomenkov A.I."/>
            <person name="Roberts R.J."/>
            <person name="Karnachuk O.V."/>
            <person name="Novikov A."/>
            <person name="Grabovich M.Y."/>
        </authorList>
    </citation>
    <scope>NUCLEOTIDE SEQUENCE</scope>
    <source>
        <strain evidence="18">A1</strain>
    </source>
</reference>
<keyword evidence="13" id="KW-0067">ATP-binding</keyword>
<dbReference type="Pfam" id="PF01225">
    <property type="entry name" value="Mur_ligase"/>
    <property type="match status" value="1"/>
</dbReference>
<dbReference type="GO" id="GO:0008360">
    <property type="term" value="P:regulation of cell shape"/>
    <property type="evidence" value="ECO:0007669"/>
    <property type="project" value="UniProtKB-KW"/>
</dbReference>
<dbReference type="NCBIfam" id="NF001124">
    <property type="entry name" value="PRK00139.1-2"/>
    <property type="match status" value="1"/>
</dbReference>
<dbReference type="SUPFAM" id="SSF53623">
    <property type="entry name" value="MurD-like peptide ligases, catalytic domain"/>
    <property type="match status" value="1"/>
</dbReference>
<comment type="pathway">
    <text evidence="13 14">Cell wall biogenesis; peptidoglycan biosynthesis.</text>
</comment>
<dbReference type="HAMAP" id="MF_00208">
    <property type="entry name" value="MurE"/>
    <property type="match status" value="1"/>
</dbReference>
<organism evidence="18 19">
    <name type="scientific">Thiothrix unzii</name>
    <dbReference type="NCBI Taxonomy" id="111769"/>
    <lineage>
        <taxon>Bacteria</taxon>
        <taxon>Pseudomonadati</taxon>
        <taxon>Pseudomonadota</taxon>
        <taxon>Gammaproteobacteria</taxon>
        <taxon>Thiotrichales</taxon>
        <taxon>Thiotrichaceae</taxon>
        <taxon>Thiothrix</taxon>
    </lineage>
</organism>
<evidence type="ECO:0000259" key="15">
    <source>
        <dbReference type="Pfam" id="PF01225"/>
    </source>
</evidence>
<dbReference type="Pfam" id="PF08245">
    <property type="entry name" value="Mur_ligase_M"/>
    <property type="match status" value="1"/>
</dbReference>
<dbReference type="Pfam" id="PF02875">
    <property type="entry name" value="Mur_ligase_C"/>
    <property type="match status" value="1"/>
</dbReference>
<dbReference type="SUPFAM" id="SSF63418">
    <property type="entry name" value="MurE/MurF N-terminal domain"/>
    <property type="match status" value="1"/>
</dbReference>
<dbReference type="Gene3D" id="3.90.190.20">
    <property type="entry name" value="Mur ligase, C-terminal domain"/>
    <property type="match status" value="1"/>
</dbReference>
<comment type="caution">
    <text evidence="13">Lacks conserved residue(s) required for the propagation of feature annotation.</text>
</comment>
<keyword evidence="5 13" id="KW-0131">Cell cycle</keyword>
<gene>
    <name evidence="13" type="primary">murE</name>
    <name evidence="18" type="ORF">J9260_02440</name>
</gene>